<dbReference type="Pfam" id="PF07686">
    <property type="entry name" value="V-set"/>
    <property type="match status" value="1"/>
</dbReference>
<dbReference type="Gene3D" id="2.60.40.10">
    <property type="entry name" value="Immunoglobulins"/>
    <property type="match status" value="1"/>
</dbReference>
<dbReference type="InterPro" id="IPR036179">
    <property type="entry name" value="Ig-like_dom_sf"/>
</dbReference>
<dbReference type="SUPFAM" id="SSF48726">
    <property type="entry name" value="Immunoglobulin"/>
    <property type="match status" value="1"/>
</dbReference>
<organism evidence="3 4">
    <name type="scientific">Megalops atlanticus</name>
    <name type="common">Tarpon</name>
    <name type="synonym">Clupea gigantea</name>
    <dbReference type="NCBI Taxonomy" id="7932"/>
    <lineage>
        <taxon>Eukaryota</taxon>
        <taxon>Metazoa</taxon>
        <taxon>Chordata</taxon>
        <taxon>Craniata</taxon>
        <taxon>Vertebrata</taxon>
        <taxon>Euteleostomi</taxon>
        <taxon>Actinopterygii</taxon>
        <taxon>Neopterygii</taxon>
        <taxon>Teleostei</taxon>
        <taxon>Elopiformes</taxon>
        <taxon>Megalopidae</taxon>
        <taxon>Megalops</taxon>
    </lineage>
</organism>
<dbReference type="InterPro" id="IPR013783">
    <property type="entry name" value="Ig-like_fold"/>
</dbReference>
<dbReference type="InterPro" id="IPR013106">
    <property type="entry name" value="Ig_V-set"/>
</dbReference>
<comment type="caution">
    <text evidence="3">The sequence shown here is derived from an EMBL/GenBank/DDBJ whole genome shotgun (WGS) entry which is preliminary data.</text>
</comment>
<reference evidence="3" key="1">
    <citation type="submission" date="2021-01" db="EMBL/GenBank/DDBJ databases">
        <authorList>
            <person name="Zahm M."/>
            <person name="Roques C."/>
            <person name="Cabau C."/>
            <person name="Klopp C."/>
            <person name="Donnadieu C."/>
            <person name="Jouanno E."/>
            <person name="Lampietro C."/>
            <person name="Louis A."/>
            <person name="Herpin A."/>
            <person name="Echchiki A."/>
            <person name="Berthelot C."/>
            <person name="Parey E."/>
            <person name="Roest-Crollius H."/>
            <person name="Braasch I."/>
            <person name="Postlethwait J."/>
            <person name="Bobe J."/>
            <person name="Montfort J."/>
            <person name="Bouchez O."/>
            <person name="Begum T."/>
            <person name="Mejri S."/>
            <person name="Adams A."/>
            <person name="Chen W.-J."/>
            <person name="Guiguen Y."/>
        </authorList>
    </citation>
    <scope>NUCLEOTIDE SEQUENCE</scope>
    <source>
        <strain evidence="3">YG-15Mar2019-1</strain>
        <tissue evidence="3">Brain</tissue>
    </source>
</reference>
<proteinExistence type="predicted"/>
<dbReference type="InterPro" id="IPR007110">
    <property type="entry name" value="Ig-like_dom"/>
</dbReference>
<keyword evidence="1" id="KW-0472">Membrane</keyword>
<accession>A0A9D3SZL0</accession>
<dbReference type="OrthoDB" id="8897337at2759"/>
<dbReference type="PROSITE" id="PS50835">
    <property type="entry name" value="IG_LIKE"/>
    <property type="match status" value="1"/>
</dbReference>
<keyword evidence="4" id="KW-1185">Reference proteome</keyword>
<keyword evidence="1" id="KW-1133">Transmembrane helix</keyword>
<evidence type="ECO:0000313" key="4">
    <source>
        <dbReference type="Proteomes" id="UP001046870"/>
    </source>
</evidence>
<dbReference type="AlphaFoldDB" id="A0A9D3SZL0"/>
<protein>
    <recommendedName>
        <fullName evidence="2">Ig-like domain-containing protein</fullName>
    </recommendedName>
</protein>
<dbReference type="SMART" id="SM00409">
    <property type="entry name" value="IG"/>
    <property type="match status" value="1"/>
</dbReference>
<evidence type="ECO:0000313" key="3">
    <source>
        <dbReference type="EMBL" id="KAG7463413.1"/>
    </source>
</evidence>
<name>A0A9D3SZL0_MEGAT</name>
<feature type="transmembrane region" description="Helical" evidence="1">
    <location>
        <begin position="157"/>
        <end position="174"/>
    </location>
</feature>
<evidence type="ECO:0000259" key="2">
    <source>
        <dbReference type="PROSITE" id="PS50835"/>
    </source>
</evidence>
<dbReference type="Proteomes" id="UP001046870">
    <property type="component" value="Chromosome 15"/>
</dbReference>
<dbReference type="InterPro" id="IPR003599">
    <property type="entry name" value="Ig_sub"/>
</dbReference>
<keyword evidence="1" id="KW-0812">Transmembrane</keyword>
<gene>
    <name evidence="3" type="ORF">MATL_G00176290</name>
</gene>
<evidence type="ECO:0000256" key="1">
    <source>
        <dbReference type="SAM" id="Phobius"/>
    </source>
</evidence>
<sequence length="175" mass="19661">MITFVAAKPLLLGVILLIGMPTWLSTESLQVIYQRATLSQEEGDKLHLNCTVTYNQAKCTDLETSWVKVHSPDNGTQLTDLNRYLVIMSERGDSSNRSRQVTLEFKNMSLSDNGTFQCMAKCCGTVETAMGHFIQLHVKVAEPKPSNYSQGIHITDFLSVIVHYLFLMLFLPCVQ</sequence>
<dbReference type="EMBL" id="JAFDVH010000015">
    <property type="protein sequence ID" value="KAG7463413.1"/>
    <property type="molecule type" value="Genomic_DNA"/>
</dbReference>
<feature type="domain" description="Ig-like" evidence="2">
    <location>
        <begin position="21"/>
        <end position="120"/>
    </location>
</feature>